<dbReference type="SMART" id="SM00421">
    <property type="entry name" value="HTH_LUXR"/>
    <property type="match status" value="1"/>
</dbReference>
<name>A0ABV2SYQ5_9BACT</name>
<dbReference type="InterPro" id="IPR036388">
    <property type="entry name" value="WH-like_DNA-bd_sf"/>
</dbReference>
<dbReference type="CDD" id="cd00156">
    <property type="entry name" value="REC"/>
    <property type="match status" value="1"/>
</dbReference>
<sequence length="222" mass="25574">MTNLNYKILLIEEDPVITREVKKLLHLDNYQVYTTAYSGEGIKMCRHYKPDLIICNTNLRDESGYHFLIALRNDLKLKHIPFIFINGKDSKDDIRMGMNLGADDYLTAPFKSKELLLSIKSRLDRFDIFNTRSTHENKHTTIISVPVIPQEINNKLSKTEFKIITMIAEGMSTKEIAGSLNISLKTVENHRHNISKKLNLSGHNSLVRYAIKNIKQEFKILG</sequence>
<organism evidence="7 8">
    <name type="scientific">Chitinophaga defluvii</name>
    <dbReference type="NCBI Taxonomy" id="3163343"/>
    <lineage>
        <taxon>Bacteria</taxon>
        <taxon>Pseudomonadati</taxon>
        <taxon>Bacteroidota</taxon>
        <taxon>Chitinophagia</taxon>
        <taxon>Chitinophagales</taxon>
        <taxon>Chitinophagaceae</taxon>
        <taxon>Chitinophaga</taxon>
    </lineage>
</organism>
<dbReference type="InterPro" id="IPR016032">
    <property type="entry name" value="Sig_transdc_resp-reg_C-effctor"/>
</dbReference>
<dbReference type="InterPro" id="IPR001789">
    <property type="entry name" value="Sig_transdc_resp-reg_receiver"/>
</dbReference>
<evidence type="ECO:0000256" key="4">
    <source>
        <dbReference type="PROSITE-ProRule" id="PRU00169"/>
    </source>
</evidence>
<evidence type="ECO:0000256" key="1">
    <source>
        <dbReference type="ARBA" id="ARBA00023015"/>
    </source>
</evidence>
<protein>
    <submittedName>
        <fullName evidence="7">Response regulator transcription factor</fullName>
    </submittedName>
</protein>
<dbReference type="PRINTS" id="PR00038">
    <property type="entry name" value="HTHLUXR"/>
</dbReference>
<proteinExistence type="predicted"/>
<dbReference type="RefSeq" id="WP_354658553.1">
    <property type="nucleotide sequence ID" value="NZ_JBEXAC010000001.1"/>
</dbReference>
<keyword evidence="3" id="KW-0804">Transcription</keyword>
<dbReference type="PROSITE" id="PS00622">
    <property type="entry name" value="HTH_LUXR_1"/>
    <property type="match status" value="1"/>
</dbReference>
<accession>A0ABV2SYQ5</accession>
<comment type="caution">
    <text evidence="7">The sequence shown here is derived from an EMBL/GenBank/DDBJ whole genome shotgun (WGS) entry which is preliminary data.</text>
</comment>
<dbReference type="PANTHER" id="PTHR44688:SF16">
    <property type="entry name" value="DNA-BINDING TRANSCRIPTIONAL ACTIVATOR DEVR_DOSR"/>
    <property type="match status" value="1"/>
</dbReference>
<dbReference type="Pfam" id="PF00072">
    <property type="entry name" value="Response_reg"/>
    <property type="match status" value="1"/>
</dbReference>
<dbReference type="CDD" id="cd06170">
    <property type="entry name" value="LuxR_C_like"/>
    <property type="match status" value="1"/>
</dbReference>
<evidence type="ECO:0000259" key="6">
    <source>
        <dbReference type="PROSITE" id="PS50110"/>
    </source>
</evidence>
<dbReference type="SUPFAM" id="SSF46894">
    <property type="entry name" value="C-terminal effector domain of the bipartite response regulators"/>
    <property type="match status" value="1"/>
</dbReference>
<dbReference type="SUPFAM" id="SSF52172">
    <property type="entry name" value="CheY-like"/>
    <property type="match status" value="1"/>
</dbReference>
<reference evidence="7 8" key="1">
    <citation type="submission" date="2024-06" db="EMBL/GenBank/DDBJ databases">
        <title>Chitinophaga defluvii sp. nov., isolated from municipal sewage.</title>
        <authorList>
            <person name="Zhang L."/>
        </authorList>
    </citation>
    <scope>NUCLEOTIDE SEQUENCE [LARGE SCALE GENOMIC DNA]</scope>
    <source>
        <strain evidence="7 8">H8</strain>
    </source>
</reference>
<comment type="caution">
    <text evidence="4">Lacks conserved residue(s) required for the propagation of feature annotation.</text>
</comment>
<evidence type="ECO:0000313" key="7">
    <source>
        <dbReference type="EMBL" id="MET6995906.1"/>
    </source>
</evidence>
<dbReference type="EMBL" id="JBEXAC010000001">
    <property type="protein sequence ID" value="MET6995906.1"/>
    <property type="molecule type" value="Genomic_DNA"/>
</dbReference>
<dbReference type="InterPro" id="IPR011006">
    <property type="entry name" value="CheY-like_superfamily"/>
</dbReference>
<dbReference type="Proteomes" id="UP001549749">
    <property type="component" value="Unassembled WGS sequence"/>
</dbReference>
<dbReference type="Gene3D" id="3.40.50.2300">
    <property type="match status" value="1"/>
</dbReference>
<dbReference type="PROSITE" id="PS50110">
    <property type="entry name" value="RESPONSE_REGULATORY"/>
    <property type="match status" value="1"/>
</dbReference>
<gene>
    <name evidence="7" type="ORF">ABR189_00940</name>
</gene>
<feature type="domain" description="Response regulatory" evidence="6">
    <location>
        <begin position="7"/>
        <end position="123"/>
    </location>
</feature>
<keyword evidence="8" id="KW-1185">Reference proteome</keyword>
<dbReference type="PANTHER" id="PTHR44688">
    <property type="entry name" value="DNA-BINDING TRANSCRIPTIONAL ACTIVATOR DEVR_DOSR"/>
    <property type="match status" value="1"/>
</dbReference>
<keyword evidence="1" id="KW-0805">Transcription regulation</keyword>
<evidence type="ECO:0000313" key="8">
    <source>
        <dbReference type="Proteomes" id="UP001549749"/>
    </source>
</evidence>
<keyword evidence="2" id="KW-0238">DNA-binding</keyword>
<dbReference type="PROSITE" id="PS50043">
    <property type="entry name" value="HTH_LUXR_2"/>
    <property type="match status" value="1"/>
</dbReference>
<evidence type="ECO:0000256" key="2">
    <source>
        <dbReference type="ARBA" id="ARBA00023125"/>
    </source>
</evidence>
<evidence type="ECO:0000256" key="3">
    <source>
        <dbReference type="ARBA" id="ARBA00023163"/>
    </source>
</evidence>
<dbReference type="SMART" id="SM00448">
    <property type="entry name" value="REC"/>
    <property type="match status" value="1"/>
</dbReference>
<feature type="domain" description="HTH luxR-type" evidence="5">
    <location>
        <begin position="149"/>
        <end position="214"/>
    </location>
</feature>
<dbReference type="Gene3D" id="1.10.10.10">
    <property type="entry name" value="Winged helix-like DNA-binding domain superfamily/Winged helix DNA-binding domain"/>
    <property type="match status" value="1"/>
</dbReference>
<dbReference type="Pfam" id="PF00196">
    <property type="entry name" value="GerE"/>
    <property type="match status" value="1"/>
</dbReference>
<evidence type="ECO:0000259" key="5">
    <source>
        <dbReference type="PROSITE" id="PS50043"/>
    </source>
</evidence>
<dbReference type="InterPro" id="IPR000792">
    <property type="entry name" value="Tscrpt_reg_LuxR_C"/>
</dbReference>